<dbReference type="PANTHER" id="PTHR37479:SF1">
    <property type="entry name" value="CELL DIVISION PROTEIN FTSL"/>
    <property type="match status" value="1"/>
</dbReference>
<evidence type="ECO:0000256" key="8">
    <source>
        <dbReference type="SAM" id="Phobius"/>
    </source>
</evidence>
<dbReference type="GO" id="GO:0032153">
    <property type="term" value="C:cell division site"/>
    <property type="evidence" value="ECO:0007669"/>
    <property type="project" value="TreeGrafter"/>
</dbReference>
<comment type="subcellular location">
    <subcellularLocation>
        <location evidence="1">Cell membrane</location>
        <topology evidence="1">Single-pass type II membrane protein</topology>
    </subcellularLocation>
</comment>
<keyword evidence="5 8" id="KW-1133">Transmembrane helix</keyword>
<evidence type="ECO:0008006" key="10">
    <source>
        <dbReference type="Google" id="ProtNLM"/>
    </source>
</evidence>
<dbReference type="Pfam" id="PF04999">
    <property type="entry name" value="FtsL"/>
    <property type="match status" value="1"/>
</dbReference>
<dbReference type="EMBL" id="LAZR01000012">
    <property type="protein sequence ID" value="KKO07473.1"/>
    <property type="molecule type" value="Genomic_DNA"/>
</dbReference>
<evidence type="ECO:0000256" key="4">
    <source>
        <dbReference type="ARBA" id="ARBA00022692"/>
    </source>
</evidence>
<feature type="transmembrane region" description="Helical" evidence="8">
    <location>
        <begin position="26"/>
        <end position="46"/>
    </location>
</feature>
<evidence type="ECO:0000256" key="3">
    <source>
        <dbReference type="ARBA" id="ARBA00022618"/>
    </source>
</evidence>
<evidence type="ECO:0000256" key="1">
    <source>
        <dbReference type="ARBA" id="ARBA00004401"/>
    </source>
</evidence>
<reference evidence="9" key="1">
    <citation type="journal article" date="2015" name="Nature">
        <title>Complex archaea that bridge the gap between prokaryotes and eukaryotes.</title>
        <authorList>
            <person name="Spang A."/>
            <person name="Saw J.H."/>
            <person name="Jorgensen S.L."/>
            <person name="Zaremba-Niedzwiedzka K."/>
            <person name="Martijn J."/>
            <person name="Lind A.E."/>
            <person name="van Eijk R."/>
            <person name="Schleper C."/>
            <person name="Guy L."/>
            <person name="Ettema T.J."/>
        </authorList>
    </citation>
    <scope>NUCLEOTIDE SEQUENCE</scope>
</reference>
<gene>
    <name evidence="9" type="ORF">LCGC14_0054290</name>
</gene>
<comment type="caution">
    <text evidence="9">The sequence shown here is derived from an EMBL/GenBank/DDBJ whole genome shotgun (WGS) entry which is preliminary data.</text>
</comment>
<evidence type="ECO:0000256" key="2">
    <source>
        <dbReference type="ARBA" id="ARBA00022475"/>
    </source>
</evidence>
<dbReference type="PANTHER" id="PTHR37479">
    <property type="entry name" value="CELL DIVISION PROTEIN FTSL"/>
    <property type="match status" value="1"/>
</dbReference>
<sequence>MSMDRIEQWATTLRTEWPFKLRLRPWPIVISVVFLLCMASGLGVVITTHMTRVQFAQLQQLEQEENQLQTEWGQLLLEEGAWATPARIEQIATERLGMRIPDVNDVEVIRP</sequence>
<evidence type="ECO:0000313" key="9">
    <source>
        <dbReference type="EMBL" id="KKO07473.1"/>
    </source>
</evidence>
<keyword evidence="2" id="KW-1003">Cell membrane</keyword>
<accession>A0A0F9W5D9</accession>
<proteinExistence type="inferred from homology"/>
<dbReference type="GO" id="GO:0005886">
    <property type="term" value="C:plasma membrane"/>
    <property type="evidence" value="ECO:0007669"/>
    <property type="project" value="UniProtKB-SubCell"/>
</dbReference>
<evidence type="ECO:0000256" key="6">
    <source>
        <dbReference type="ARBA" id="ARBA00023136"/>
    </source>
</evidence>
<keyword evidence="4 8" id="KW-0812">Transmembrane</keyword>
<keyword evidence="7" id="KW-0131">Cell cycle</keyword>
<organism evidence="9">
    <name type="scientific">marine sediment metagenome</name>
    <dbReference type="NCBI Taxonomy" id="412755"/>
    <lineage>
        <taxon>unclassified sequences</taxon>
        <taxon>metagenomes</taxon>
        <taxon>ecological metagenomes</taxon>
    </lineage>
</organism>
<protein>
    <recommendedName>
        <fullName evidence="10">Cell division protein FtsL</fullName>
    </recommendedName>
</protein>
<dbReference type="HAMAP" id="MF_00910">
    <property type="entry name" value="FtsL"/>
    <property type="match status" value="1"/>
</dbReference>
<evidence type="ECO:0000256" key="7">
    <source>
        <dbReference type="ARBA" id="ARBA00023306"/>
    </source>
</evidence>
<name>A0A0F9W5D9_9ZZZZ</name>
<keyword evidence="6 8" id="KW-0472">Membrane</keyword>
<dbReference type="GO" id="GO:0043093">
    <property type="term" value="P:FtsZ-dependent cytokinesis"/>
    <property type="evidence" value="ECO:0007669"/>
    <property type="project" value="TreeGrafter"/>
</dbReference>
<dbReference type="InterPro" id="IPR011922">
    <property type="entry name" value="Cell_div_FtsL"/>
</dbReference>
<keyword evidence="3" id="KW-0132">Cell division</keyword>
<evidence type="ECO:0000256" key="5">
    <source>
        <dbReference type="ARBA" id="ARBA00022989"/>
    </source>
</evidence>
<dbReference type="AlphaFoldDB" id="A0A0F9W5D9"/>
<dbReference type="NCBIfam" id="TIGR02209">
    <property type="entry name" value="ftsL_broad"/>
    <property type="match status" value="1"/>
</dbReference>